<accession>A0AAX4J1G3</accession>
<reference evidence="2" key="1">
    <citation type="journal article" date="2023" name="bioRxiv">
        <title>Complete genome of the Medicago anthracnose fungus, Colletotrichum destructivum, reveals a mini-chromosome-like region within a core chromosome.</title>
        <authorList>
            <person name="Lapalu N."/>
            <person name="Simon A."/>
            <person name="Lu A."/>
            <person name="Plaumann P.-L."/>
            <person name="Amselem J."/>
            <person name="Pigne S."/>
            <person name="Auger A."/>
            <person name="Koch C."/>
            <person name="Dallery J.-F."/>
            <person name="O'Connell R.J."/>
        </authorList>
    </citation>
    <scope>NUCLEOTIDE SEQUENCE [LARGE SCALE GENOMIC DNA]</scope>
    <source>
        <strain evidence="2">CBS 520.97</strain>
    </source>
</reference>
<keyword evidence="2" id="KW-1185">Reference proteome</keyword>
<organism evidence="1 2">
    <name type="scientific">Colletotrichum destructivum</name>
    <dbReference type="NCBI Taxonomy" id="34406"/>
    <lineage>
        <taxon>Eukaryota</taxon>
        <taxon>Fungi</taxon>
        <taxon>Dikarya</taxon>
        <taxon>Ascomycota</taxon>
        <taxon>Pezizomycotina</taxon>
        <taxon>Sordariomycetes</taxon>
        <taxon>Hypocreomycetidae</taxon>
        <taxon>Glomerellales</taxon>
        <taxon>Glomerellaceae</taxon>
        <taxon>Colletotrichum</taxon>
        <taxon>Colletotrichum destructivum species complex</taxon>
    </lineage>
</organism>
<name>A0AAX4J1G3_9PEZI</name>
<gene>
    <name evidence="1" type="ORF">CDEST_14413</name>
</gene>
<dbReference type="KEGG" id="cdet:87950913"/>
<evidence type="ECO:0000313" key="1">
    <source>
        <dbReference type="EMBL" id="WQF89399.1"/>
    </source>
</evidence>
<dbReference type="RefSeq" id="XP_062786620.1">
    <property type="nucleotide sequence ID" value="XM_062930569.1"/>
</dbReference>
<evidence type="ECO:0000313" key="2">
    <source>
        <dbReference type="Proteomes" id="UP001322277"/>
    </source>
</evidence>
<protein>
    <submittedName>
        <fullName evidence="1">Uncharacterized protein</fullName>
    </submittedName>
</protein>
<sequence>MENWKTLIANCRKTSEHSMEDKLRLTGILMQDVSLFDQYPVTTKRRYKRAQAHINQLRQLKDIGDTAYYLCLFGSSLTYLEANMDALEKDMEGFLKSASPDALSAFTDYARPIAEKHYSEYSESKKRKRADSELVSSKSPKVNYQNSLSARYFSTCLFSVEHCQ</sequence>
<dbReference type="Proteomes" id="UP001322277">
    <property type="component" value="Chromosome 10"/>
</dbReference>
<dbReference type="EMBL" id="CP137314">
    <property type="protein sequence ID" value="WQF89399.1"/>
    <property type="molecule type" value="Genomic_DNA"/>
</dbReference>
<dbReference type="GeneID" id="87950913"/>
<dbReference type="AlphaFoldDB" id="A0AAX4J1G3"/>
<proteinExistence type="predicted"/>